<dbReference type="UniPathway" id="UPA00164"/>
<dbReference type="EC" id="2.4.1.21" evidence="8"/>
<feature type="binding site" evidence="8">
    <location>
        <position position="4"/>
    </location>
    <ligand>
        <name>ADP-alpha-D-glucose</name>
        <dbReference type="ChEBI" id="CHEBI:57498"/>
    </ligand>
</feature>
<keyword evidence="7 8" id="KW-0320">Glycogen biosynthesis</keyword>
<dbReference type="PANTHER" id="PTHR45825:SF8">
    <property type="entry name" value="GLYCOGEN SYNTHASE"/>
    <property type="match status" value="1"/>
</dbReference>
<comment type="pathway">
    <text evidence="3 8">Glycan biosynthesis; glycogen biosynthesis.</text>
</comment>
<dbReference type="EMBL" id="QQBB01000002">
    <property type="protein sequence ID" value="RDI61245.1"/>
    <property type="molecule type" value="Genomic_DNA"/>
</dbReference>
<reference evidence="11 12" key="1">
    <citation type="submission" date="2018-07" db="EMBL/GenBank/DDBJ databases">
        <title>Genomic Encyclopedia of Type Strains, Phase IV (KMG-IV): sequencing the most valuable type-strain genomes for metagenomic binning, comparative biology and taxonomic classification.</title>
        <authorList>
            <person name="Goeker M."/>
        </authorList>
    </citation>
    <scope>NUCLEOTIDE SEQUENCE [LARGE SCALE GENOMIC DNA]</scope>
    <source>
        <strain evidence="11 12">DSM 14364</strain>
    </source>
</reference>
<keyword evidence="5 8" id="KW-0328">Glycosyltransferase</keyword>
<sequence>METKDGLTIYILLSPELYDRDGTPYGDANGVDWNDNDVRFARLGLAAADIACGVGDPFWQPDLLHLNDWPSSLAPAYLTWRERRVPSILTIHNLAYQGLFERERFPHLGIPDNAFQMNGVEFYGKLSFLKAGIFYASHITTVSSTYAEEITTPQFGCGLEGLLKTRAEEGRLDGILNGIDDSWDPSTDPYLASPFAPDDWTGKHMNADDVRKTFGLAVSRGPLFAVISRLVHQKGVDLAIAASEEIVAEGGQIVVTGRGEARFEKAMQALAARHPGSVGVRIGFNEAEARRMYAGSDFLLMPSRFEPCGLSQMYAQRFGSLPIAHRTGGLADTIEDGVTGFLFREMSLSGFVGAIKRGLDAFRSHGQLTAMRRAAMGRPHGWSQAAQKYRAVYNQVVQAPAALP</sequence>
<proteinExistence type="inferred from homology"/>
<comment type="function">
    <text evidence="2 8">Synthesizes alpha-1,4-glucan chains using ADP-glucose.</text>
</comment>
<dbReference type="InterPro" id="IPR011835">
    <property type="entry name" value="GS/SS"/>
</dbReference>
<protein>
    <recommendedName>
        <fullName evidence="8">Glycogen synthase</fullName>
        <ecNumber evidence="8">2.4.1.21</ecNumber>
    </recommendedName>
    <alternativeName>
        <fullName evidence="8">Starch [bacterial glycogen] synthase</fullName>
    </alternativeName>
</protein>
<dbReference type="GO" id="GO:0009011">
    <property type="term" value="F:alpha-1,4-glucan glucosyltransferase (ADP-glucose donor) activity"/>
    <property type="evidence" value="ECO:0007669"/>
    <property type="project" value="UniProtKB-UniRule"/>
</dbReference>
<evidence type="ECO:0000256" key="1">
    <source>
        <dbReference type="ARBA" id="ARBA00001478"/>
    </source>
</evidence>
<comment type="caution">
    <text evidence="11">The sequence shown here is derived from an EMBL/GenBank/DDBJ whole genome shotgun (WGS) entry which is preliminary data.</text>
</comment>
<dbReference type="HAMAP" id="MF_00484">
    <property type="entry name" value="Glycogen_synth"/>
    <property type="match status" value="1"/>
</dbReference>
<evidence type="ECO:0000313" key="11">
    <source>
        <dbReference type="EMBL" id="RDI61245.1"/>
    </source>
</evidence>
<dbReference type="InterPro" id="IPR001296">
    <property type="entry name" value="Glyco_trans_1"/>
</dbReference>
<dbReference type="PANTHER" id="PTHR45825">
    <property type="entry name" value="GRANULE-BOUND STARCH SYNTHASE 1, CHLOROPLASTIC/AMYLOPLASTIC"/>
    <property type="match status" value="1"/>
</dbReference>
<evidence type="ECO:0000256" key="2">
    <source>
        <dbReference type="ARBA" id="ARBA00002764"/>
    </source>
</evidence>
<evidence type="ECO:0000259" key="10">
    <source>
        <dbReference type="Pfam" id="PF08323"/>
    </source>
</evidence>
<feature type="domain" description="Glycosyl transferase family 1" evidence="9">
    <location>
        <begin position="221"/>
        <end position="357"/>
    </location>
</feature>
<evidence type="ECO:0000256" key="3">
    <source>
        <dbReference type="ARBA" id="ARBA00004964"/>
    </source>
</evidence>
<dbReference type="Gene3D" id="3.40.50.2000">
    <property type="entry name" value="Glycogen Phosphorylase B"/>
    <property type="match status" value="2"/>
</dbReference>
<dbReference type="GO" id="GO:0005978">
    <property type="term" value="P:glycogen biosynthetic process"/>
    <property type="evidence" value="ECO:0007669"/>
    <property type="project" value="UniProtKB-UniRule"/>
</dbReference>
<dbReference type="GO" id="GO:0004373">
    <property type="term" value="F:alpha-1,4-glucan glucosyltransferase (UDP-glucose donor) activity"/>
    <property type="evidence" value="ECO:0007669"/>
    <property type="project" value="InterPro"/>
</dbReference>
<evidence type="ECO:0000256" key="6">
    <source>
        <dbReference type="ARBA" id="ARBA00022679"/>
    </source>
</evidence>
<dbReference type="NCBIfam" id="NF001899">
    <property type="entry name" value="PRK00654.1-2"/>
    <property type="match status" value="1"/>
</dbReference>
<keyword evidence="12" id="KW-1185">Reference proteome</keyword>
<comment type="similarity">
    <text evidence="4 8">Belongs to the glycosyltransferase 1 family. Bacterial/plant glycogen synthase subfamily.</text>
</comment>
<dbReference type="Pfam" id="PF08323">
    <property type="entry name" value="Glyco_transf_5"/>
    <property type="match status" value="1"/>
</dbReference>
<dbReference type="Proteomes" id="UP000254925">
    <property type="component" value="Unassembled WGS sequence"/>
</dbReference>
<evidence type="ECO:0000256" key="7">
    <source>
        <dbReference type="ARBA" id="ARBA00023056"/>
    </source>
</evidence>
<keyword evidence="6 8" id="KW-0808">Transferase</keyword>
<comment type="catalytic activity">
    <reaction evidence="1 8">
        <text>[(1-&gt;4)-alpha-D-glucosyl](n) + ADP-alpha-D-glucose = [(1-&gt;4)-alpha-D-glucosyl](n+1) + ADP + H(+)</text>
        <dbReference type="Rhea" id="RHEA:18189"/>
        <dbReference type="Rhea" id="RHEA-COMP:9584"/>
        <dbReference type="Rhea" id="RHEA-COMP:9587"/>
        <dbReference type="ChEBI" id="CHEBI:15378"/>
        <dbReference type="ChEBI" id="CHEBI:15444"/>
        <dbReference type="ChEBI" id="CHEBI:57498"/>
        <dbReference type="ChEBI" id="CHEBI:456216"/>
        <dbReference type="EC" id="2.4.1.21"/>
    </reaction>
</comment>
<feature type="domain" description="Starch synthase catalytic" evidence="10">
    <location>
        <begin position="4"/>
        <end position="164"/>
    </location>
</feature>
<dbReference type="AlphaFoldDB" id="A0A370HSE2"/>
<accession>A0A370HSE2</accession>
<dbReference type="CDD" id="cd03791">
    <property type="entry name" value="GT5_Glycogen_synthase_DULL1-like"/>
    <property type="match status" value="1"/>
</dbReference>
<dbReference type="InterPro" id="IPR013534">
    <property type="entry name" value="Starch_synth_cat_dom"/>
</dbReference>
<name>A0A370HSE2_9HYPH</name>
<dbReference type="SUPFAM" id="SSF53756">
    <property type="entry name" value="UDP-Glycosyltransferase/glycogen phosphorylase"/>
    <property type="match status" value="1"/>
</dbReference>
<evidence type="ECO:0000256" key="8">
    <source>
        <dbReference type="HAMAP-Rule" id="MF_00484"/>
    </source>
</evidence>
<dbReference type="NCBIfam" id="NF001901">
    <property type="entry name" value="PRK00654.1-5"/>
    <property type="match status" value="1"/>
</dbReference>
<evidence type="ECO:0000256" key="4">
    <source>
        <dbReference type="ARBA" id="ARBA00010281"/>
    </source>
</evidence>
<dbReference type="NCBIfam" id="TIGR02095">
    <property type="entry name" value="glgA"/>
    <property type="match status" value="1"/>
</dbReference>
<dbReference type="Pfam" id="PF00534">
    <property type="entry name" value="Glycos_transf_1"/>
    <property type="match status" value="1"/>
</dbReference>
<organism evidence="11 12">
    <name type="scientific">Microvirga subterranea</name>
    <dbReference type="NCBI Taxonomy" id="186651"/>
    <lineage>
        <taxon>Bacteria</taxon>
        <taxon>Pseudomonadati</taxon>
        <taxon>Pseudomonadota</taxon>
        <taxon>Alphaproteobacteria</taxon>
        <taxon>Hyphomicrobiales</taxon>
        <taxon>Methylobacteriaceae</taxon>
        <taxon>Microvirga</taxon>
    </lineage>
</organism>
<evidence type="ECO:0000313" key="12">
    <source>
        <dbReference type="Proteomes" id="UP000254925"/>
    </source>
</evidence>
<evidence type="ECO:0000259" key="9">
    <source>
        <dbReference type="Pfam" id="PF00534"/>
    </source>
</evidence>
<gene>
    <name evidence="8" type="primary">glgA</name>
    <name evidence="11" type="ORF">DES45_102640</name>
</gene>
<evidence type="ECO:0000256" key="5">
    <source>
        <dbReference type="ARBA" id="ARBA00022676"/>
    </source>
</evidence>